<feature type="chain" id="PRO_5046029542" description="Fibronectin type-III domain-containing protein" evidence="1">
    <location>
        <begin position="22"/>
        <end position="433"/>
    </location>
</feature>
<dbReference type="Proteomes" id="UP000659697">
    <property type="component" value="Unassembled WGS sequence"/>
</dbReference>
<proteinExistence type="predicted"/>
<evidence type="ECO:0000313" key="3">
    <source>
        <dbReference type="EMBL" id="GHG68061.1"/>
    </source>
</evidence>
<reference evidence="4" key="1">
    <citation type="journal article" date="2019" name="Int. J. Syst. Evol. Microbiol.">
        <title>The Global Catalogue of Microorganisms (GCM) 10K type strain sequencing project: providing services to taxonomists for standard genome sequencing and annotation.</title>
        <authorList>
            <consortium name="The Broad Institute Genomics Platform"/>
            <consortium name="The Broad Institute Genome Sequencing Center for Infectious Disease"/>
            <person name="Wu L."/>
            <person name="Ma J."/>
        </authorList>
    </citation>
    <scope>NUCLEOTIDE SEQUENCE [LARGE SCALE GENOMIC DNA]</scope>
    <source>
        <strain evidence="4">CGMCC 1.7003</strain>
    </source>
</reference>
<dbReference type="Pfam" id="PF07603">
    <property type="entry name" value="Lcl_C"/>
    <property type="match status" value="1"/>
</dbReference>
<dbReference type="InterPro" id="IPR011460">
    <property type="entry name" value="Lcl_C"/>
</dbReference>
<protein>
    <recommendedName>
        <fullName evidence="2">Fibronectin type-III domain-containing protein</fullName>
    </recommendedName>
</protein>
<keyword evidence="4" id="KW-1185">Reference proteome</keyword>
<dbReference type="InterPro" id="IPR013783">
    <property type="entry name" value="Ig-like_fold"/>
</dbReference>
<keyword evidence="1" id="KW-0732">Signal</keyword>
<dbReference type="InterPro" id="IPR036116">
    <property type="entry name" value="FN3_sf"/>
</dbReference>
<dbReference type="Pfam" id="PF18998">
    <property type="entry name" value="Flg_new_2"/>
    <property type="match status" value="1"/>
</dbReference>
<feature type="domain" description="Fibronectin type-III" evidence="2">
    <location>
        <begin position="111"/>
        <end position="205"/>
    </location>
</feature>
<dbReference type="EMBL" id="BNAO01000003">
    <property type="protein sequence ID" value="GHG68061.1"/>
    <property type="molecule type" value="Genomic_DNA"/>
</dbReference>
<comment type="caution">
    <text evidence="3">The sequence shown here is derived from an EMBL/GenBank/DDBJ whole genome shotgun (WGS) entry which is preliminary data.</text>
</comment>
<accession>A0ABQ3L307</accession>
<feature type="signal peptide" evidence="1">
    <location>
        <begin position="1"/>
        <end position="21"/>
    </location>
</feature>
<dbReference type="InterPro" id="IPR044060">
    <property type="entry name" value="Bacterial_rp_domain"/>
</dbReference>
<evidence type="ECO:0000256" key="1">
    <source>
        <dbReference type="SAM" id="SignalP"/>
    </source>
</evidence>
<gene>
    <name evidence="3" type="ORF">GCM10010919_17210</name>
</gene>
<dbReference type="PROSITE" id="PS50853">
    <property type="entry name" value="FN3"/>
    <property type="match status" value="1"/>
</dbReference>
<dbReference type="RefSeq" id="WP_189432297.1">
    <property type="nucleotide sequence ID" value="NZ_BNAO01000003.1"/>
</dbReference>
<dbReference type="Gene3D" id="2.60.40.10">
    <property type="entry name" value="Immunoglobulins"/>
    <property type="match status" value="1"/>
</dbReference>
<dbReference type="SUPFAM" id="SSF49265">
    <property type="entry name" value="Fibronectin type III"/>
    <property type="match status" value="1"/>
</dbReference>
<evidence type="ECO:0000313" key="4">
    <source>
        <dbReference type="Proteomes" id="UP000659697"/>
    </source>
</evidence>
<organism evidence="3 4">
    <name type="scientific">Alishewanella longhuensis</name>
    <dbReference type="NCBI Taxonomy" id="1091037"/>
    <lineage>
        <taxon>Bacteria</taxon>
        <taxon>Pseudomonadati</taxon>
        <taxon>Pseudomonadota</taxon>
        <taxon>Gammaproteobacteria</taxon>
        <taxon>Alteromonadales</taxon>
        <taxon>Alteromonadaceae</taxon>
        <taxon>Alishewanella</taxon>
    </lineage>
</organism>
<sequence>MNKYYPAFGLTACLLTLILLAACNGNDISEAPPKTTFYRVEFNVAIGGALTPASGSFSAGTRLTITVNVTEGYALDSITGCNGTLEALLYTTAALTQNCTITASFILLPVAPTNLTVTAAEQQLTFYWDTDTTVTDYTLYYDEEPVVDDLGLVNRHSLKNITSLQPPFTLANLTNNQVYFAVITARKGAFESATSQQVFAVVNPLFTSVGGLNDTGLTLCADSRGTISACNADSVVNQDALIGRDAVIGLVKQGSGRAGFDFTKLDEFGAIVAQNAPDWRCVRDNHTGLIWEVKTQDGSIQDQNLNYYWYEPDDTLNGGNPGYESDFSKERNTLYYSGLINELKLCGVADWRLPTPEELTSIVDYSFYEPAIDSNYFPNTLSRPYLTSQAHPLQPVGVRAVNFRFGSIVTIDKISPSLVRLVSGPVLTEENGQ</sequence>
<name>A0ABQ3L307_9ALTE</name>
<dbReference type="PROSITE" id="PS51257">
    <property type="entry name" value="PROKAR_LIPOPROTEIN"/>
    <property type="match status" value="1"/>
</dbReference>
<evidence type="ECO:0000259" key="2">
    <source>
        <dbReference type="PROSITE" id="PS50853"/>
    </source>
</evidence>
<dbReference type="InterPro" id="IPR003961">
    <property type="entry name" value="FN3_dom"/>
</dbReference>